<evidence type="ECO:0000259" key="2">
    <source>
        <dbReference type="PROSITE" id="PS51733"/>
    </source>
</evidence>
<accession>F8F178</accession>
<dbReference type="RefSeq" id="WP_013968034.1">
    <property type="nucleotide sequence ID" value="NC_015732.1"/>
</dbReference>
<dbReference type="GO" id="GO:0005737">
    <property type="term" value="C:cytoplasm"/>
    <property type="evidence" value="ECO:0007669"/>
    <property type="project" value="TreeGrafter"/>
</dbReference>
<dbReference type="EMBL" id="CP002868">
    <property type="protein sequence ID" value="AEJ18722.1"/>
    <property type="molecule type" value="Genomic_DNA"/>
</dbReference>
<dbReference type="InterPro" id="IPR004143">
    <property type="entry name" value="BPL_LPL_catalytic"/>
</dbReference>
<dbReference type="InterPro" id="IPR045864">
    <property type="entry name" value="aa-tRNA-synth_II/BPL/LPL"/>
</dbReference>
<dbReference type="Pfam" id="PF03099">
    <property type="entry name" value="BPL_LplA_LipB"/>
    <property type="match status" value="1"/>
</dbReference>
<protein>
    <submittedName>
        <fullName evidence="3">Biotin/acetyl-CoA-carboxylase ligase</fullName>
    </submittedName>
</protein>
<dbReference type="PANTHER" id="PTHR12835">
    <property type="entry name" value="BIOTIN PROTEIN LIGASE"/>
    <property type="match status" value="1"/>
</dbReference>
<keyword evidence="4" id="KW-1185">Reference proteome</keyword>
<gene>
    <name evidence="3" type="ordered locus">Spica_0562</name>
</gene>
<reference evidence="4" key="1">
    <citation type="journal article" date="2013" name="Stand. Genomic Sci.">
        <title>Genome sequence of the thermophilic fresh-water bacterium Spirochaeta caldaria type strain (H1(T)), reclassification of Spirochaeta caldaria, Spirochaeta stenostrepta, and Spirochaeta zuelzerae in the genus Treponema as Treponema caldaria comb. nov., Treponema stenostrepta comb. nov., and Treponema zuelzerae comb. nov., and emendation of the genus Treponema.</title>
        <authorList>
            <person name="Abt B."/>
            <person name="Goker M."/>
            <person name="Scheuner C."/>
            <person name="Han C."/>
            <person name="Lu M."/>
            <person name="Misra M."/>
            <person name="Lapidus A."/>
            <person name="Nolan M."/>
            <person name="Lucas S."/>
            <person name="Hammon N."/>
            <person name="Deshpande S."/>
            <person name="Cheng J.F."/>
            <person name="Tapia R."/>
            <person name="Goodwin L.A."/>
            <person name="Pitluck S."/>
            <person name="Liolios K."/>
            <person name="Pagani I."/>
            <person name="Ivanova N."/>
            <person name="Mavromatis K."/>
            <person name="Mikhailova N."/>
            <person name="Huntemann M."/>
            <person name="Pati A."/>
            <person name="Chen A."/>
            <person name="Palaniappan K."/>
            <person name="Land M."/>
            <person name="Hauser L."/>
            <person name="Jeffries C.D."/>
            <person name="Rohde M."/>
            <person name="Spring S."/>
            <person name="Gronow S."/>
            <person name="Detter J.C."/>
            <person name="Bristow J."/>
            <person name="Eisen J.A."/>
            <person name="Markowitz V."/>
            <person name="Hugenholtz P."/>
            <person name="Kyrpides N.C."/>
            <person name="Woyke T."/>
            <person name="Klenk H.P."/>
        </authorList>
    </citation>
    <scope>NUCLEOTIDE SEQUENCE</scope>
    <source>
        <strain evidence="4">ATCC 51460 / DSM 7334 / H1</strain>
    </source>
</reference>
<dbReference type="CDD" id="cd16442">
    <property type="entry name" value="BPL"/>
    <property type="match status" value="1"/>
</dbReference>
<dbReference type="GO" id="GO:0004077">
    <property type="term" value="F:biotin--[biotin carboxyl-carrier protein] ligase activity"/>
    <property type="evidence" value="ECO:0007669"/>
    <property type="project" value="InterPro"/>
</dbReference>
<dbReference type="AlphaFoldDB" id="F8F178"/>
<evidence type="ECO:0000256" key="1">
    <source>
        <dbReference type="ARBA" id="ARBA00022598"/>
    </source>
</evidence>
<dbReference type="PROSITE" id="PS51733">
    <property type="entry name" value="BPL_LPL_CATALYTIC"/>
    <property type="match status" value="1"/>
</dbReference>
<name>F8F178_GRAC1</name>
<dbReference type="InterPro" id="IPR004408">
    <property type="entry name" value="Biotin_CoA_COase_ligase"/>
</dbReference>
<feature type="domain" description="BPL/LPL catalytic" evidence="2">
    <location>
        <begin position="45"/>
        <end position="223"/>
    </location>
</feature>
<dbReference type="eggNOG" id="COG0340">
    <property type="taxonomic scope" value="Bacteria"/>
</dbReference>
<dbReference type="KEGG" id="scd:Spica_0562"/>
<organism evidence="3 4">
    <name type="scientific">Gracilinema caldarium (strain ATCC 51460 / DSM 7334 / H1)</name>
    <name type="common">Treponema caldarium</name>
    <dbReference type="NCBI Taxonomy" id="744872"/>
    <lineage>
        <taxon>Bacteria</taxon>
        <taxon>Pseudomonadati</taxon>
        <taxon>Spirochaetota</taxon>
        <taxon>Spirochaetia</taxon>
        <taxon>Spirochaetales</taxon>
        <taxon>Breznakiellaceae</taxon>
        <taxon>Gracilinema</taxon>
    </lineage>
</organism>
<evidence type="ECO:0000313" key="3">
    <source>
        <dbReference type="EMBL" id="AEJ18722.1"/>
    </source>
</evidence>
<dbReference type="SUPFAM" id="SSF55681">
    <property type="entry name" value="Class II aaRS and biotin synthetases"/>
    <property type="match status" value="1"/>
</dbReference>
<evidence type="ECO:0000313" key="4">
    <source>
        <dbReference type="Proteomes" id="UP000000503"/>
    </source>
</evidence>
<dbReference type="PANTHER" id="PTHR12835:SF5">
    <property type="entry name" value="BIOTIN--PROTEIN LIGASE"/>
    <property type="match status" value="1"/>
</dbReference>
<dbReference type="Proteomes" id="UP000000503">
    <property type="component" value="Chromosome"/>
</dbReference>
<proteinExistence type="predicted"/>
<dbReference type="NCBIfam" id="TIGR00121">
    <property type="entry name" value="birA_ligase"/>
    <property type="match status" value="1"/>
</dbReference>
<dbReference type="OrthoDB" id="9807064at2"/>
<dbReference type="STRING" id="744872.Spica_0562"/>
<keyword evidence="1 3" id="KW-0436">Ligase</keyword>
<dbReference type="Gene3D" id="3.30.930.10">
    <property type="entry name" value="Bira Bifunctional Protein, Domain 2"/>
    <property type="match status" value="1"/>
</dbReference>
<dbReference type="HOGENOM" id="CLU_051096_5_2_12"/>
<sequence>MLQQIPLENPFGTPIYHIDETTSTMDEARRLTDATISTAPILAAEPVTDHSAPAVHSPYPPAGIGIHGSVIVADYQQAGRGRAAGRTWHAAPGESLLCTLILYYPKIQDIPAALPLRLGVAVALTLEALWPQLRSRTRLKWPNDVLIDGKKVCGILCEGTSPWVYAGMGINLLQQDFPPELRHRSISIFQALGAAETNKQDIDRYRLLINLLKYIWAFLNDTASWLTELEQRLYKRGEMIRFLAGSADAPVEVTGILEGVSSSGELLIRAEGERTSWPYSTGELDVYGE</sequence>